<dbReference type="GO" id="GO:0005829">
    <property type="term" value="C:cytosol"/>
    <property type="evidence" value="ECO:0007669"/>
    <property type="project" value="TreeGrafter"/>
</dbReference>
<evidence type="ECO:0008006" key="7">
    <source>
        <dbReference type="Google" id="ProtNLM"/>
    </source>
</evidence>
<dbReference type="InterPro" id="IPR000340">
    <property type="entry name" value="Dual-sp_phosphatase_cat-dom"/>
</dbReference>
<evidence type="ECO:0000259" key="3">
    <source>
        <dbReference type="PROSITE" id="PS50056"/>
    </source>
</evidence>
<dbReference type="PROSITE" id="PS50054">
    <property type="entry name" value="TYR_PHOSPHATASE_DUAL"/>
    <property type="match status" value="1"/>
</dbReference>
<dbReference type="InterPro" id="IPR029021">
    <property type="entry name" value="Prot-tyrosine_phosphatase-like"/>
</dbReference>
<dbReference type="Pfam" id="PF00781">
    <property type="entry name" value="DAGK_cat"/>
    <property type="match status" value="1"/>
</dbReference>
<reference evidence="5 6" key="1">
    <citation type="submission" date="2018-06" db="EMBL/GenBank/DDBJ databases">
        <title>Marinomonas sp. YLB-05 draft genome sequence.</title>
        <authorList>
            <person name="Yu L."/>
            <person name="Tang X."/>
        </authorList>
    </citation>
    <scope>NUCLEOTIDE SEQUENCE [LARGE SCALE GENOMIC DNA]</scope>
    <source>
        <strain evidence="5 6">YLB-05</strain>
    </source>
</reference>
<gene>
    <name evidence="5" type="ORF">DN730_14085</name>
</gene>
<dbReference type="GO" id="GO:0019242">
    <property type="term" value="P:methylglyoxal biosynthetic process"/>
    <property type="evidence" value="ECO:0007669"/>
    <property type="project" value="InterPro"/>
</dbReference>
<feature type="transmembrane region" description="Helical" evidence="1">
    <location>
        <begin position="29"/>
        <end position="47"/>
    </location>
</feature>
<dbReference type="SUPFAM" id="SSF111331">
    <property type="entry name" value="NAD kinase/diacylglycerol kinase-like"/>
    <property type="match status" value="1"/>
</dbReference>
<evidence type="ECO:0000259" key="4">
    <source>
        <dbReference type="PROSITE" id="PS50146"/>
    </source>
</evidence>
<dbReference type="GO" id="GO:0008929">
    <property type="term" value="F:methylglyoxal synthase activity"/>
    <property type="evidence" value="ECO:0007669"/>
    <property type="project" value="InterPro"/>
</dbReference>
<dbReference type="RefSeq" id="WP_115468790.1">
    <property type="nucleotide sequence ID" value="NZ_QKRA01000007.1"/>
</dbReference>
<dbReference type="InterPro" id="IPR045540">
    <property type="entry name" value="YegS/DAGK_C"/>
</dbReference>
<dbReference type="Proteomes" id="UP000254326">
    <property type="component" value="Unassembled WGS sequence"/>
</dbReference>
<dbReference type="Pfam" id="PF00782">
    <property type="entry name" value="DSPc"/>
    <property type="match status" value="1"/>
</dbReference>
<dbReference type="EMBL" id="QKRA01000007">
    <property type="protein sequence ID" value="RDL43462.1"/>
    <property type="molecule type" value="Genomic_DNA"/>
</dbReference>
<dbReference type="Gene3D" id="3.40.50.10330">
    <property type="entry name" value="Probable inorganic polyphosphate/atp-NAD kinase, domain 1"/>
    <property type="match status" value="1"/>
</dbReference>
<dbReference type="Gene3D" id="3.90.190.10">
    <property type="entry name" value="Protein tyrosine phosphatase superfamily"/>
    <property type="match status" value="1"/>
</dbReference>
<dbReference type="InterPro" id="IPR016064">
    <property type="entry name" value="NAD/diacylglycerol_kinase_sf"/>
</dbReference>
<feature type="domain" description="DAGKc" evidence="4">
    <location>
        <begin position="237"/>
        <end position="370"/>
    </location>
</feature>
<dbReference type="SMART" id="SM00046">
    <property type="entry name" value="DAGKc"/>
    <property type="match status" value="1"/>
</dbReference>
<dbReference type="SUPFAM" id="SSF52799">
    <property type="entry name" value="(Phosphotyrosine protein) phosphatases II"/>
    <property type="match status" value="1"/>
</dbReference>
<dbReference type="NCBIfam" id="NF009025">
    <property type="entry name" value="PRK12361.1"/>
    <property type="match status" value="1"/>
</dbReference>
<feature type="domain" description="Tyrosine specific protein phosphatases" evidence="3">
    <location>
        <begin position="156"/>
        <end position="225"/>
    </location>
</feature>
<dbReference type="InterPro" id="IPR000387">
    <property type="entry name" value="Tyr_Pase_dom"/>
</dbReference>
<dbReference type="Pfam" id="PF19279">
    <property type="entry name" value="YegS_C"/>
    <property type="match status" value="1"/>
</dbReference>
<dbReference type="PROSITE" id="PS50146">
    <property type="entry name" value="DAGK"/>
    <property type="match status" value="1"/>
</dbReference>
<evidence type="ECO:0000313" key="5">
    <source>
        <dbReference type="EMBL" id="RDL43462.1"/>
    </source>
</evidence>
<dbReference type="InterPro" id="IPR020422">
    <property type="entry name" value="TYR_PHOSPHATASE_DUAL_dom"/>
</dbReference>
<protein>
    <recommendedName>
        <fullName evidence="7">Diacylglycerol kinase</fullName>
    </recommendedName>
</protein>
<dbReference type="InterPro" id="IPR004363">
    <property type="entry name" value="Methylgl_synth"/>
</dbReference>
<dbReference type="InterPro" id="IPR001206">
    <property type="entry name" value="Diacylglycerol_kinase_cat_dom"/>
</dbReference>
<dbReference type="Gene3D" id="2.60.200.40">
    <property type="match status" value="1"/>
</dbReference>
<keyword evidence="6" id="KW-1185">Reference proteome</keyword>
<sequence>MLLQPNLYFLIAAVFMFFTVVTVDNYFRWAWLWTSVSFFLVSLAYILNRPAIFRKRADGTIPVYIRWVFWPFLWATQLFNAIARSRDQVPAVQEIEPGLFLARRLFPSDIHTLKHHNICAILDVTAEFNSLNWTLLGEDIDYLNLPVLDHSIPSIAQVQRALNWIHTHRKDGNSVVVHCALGRGRSVFLMAAYLLSQHPEKTPAGVIKLIKKVRKSAHLNKKQFNKLSELHHKKRLVVRNTAWLIANPVAGTRQWEQSKDQILEMLSPYYDLTIRTTTSDYNGSHWAKRALSKSPDLIIACGGDGTVAEVAQELVNTQVKLGIIPLGTANALSYALCGVGVKINPIETACLALIEGVESRIDTARANGEAMLLLTGLGFEQQMIEKADRSKKNDSGQFAYLQGLSEAVSDNVIKHYELSIDEEKPIVVKTQSLTVANAAPVTTLLAQGRGAPDLTDGLLDVTWLSTDKAPILSLVELMGHGLKSRVAPHEYDGVRHTTAYRVRITSNDSIAYVLDGEEREADELVIEILPKSLSVLVPAKIESLRGEGAERGVSLRRDKNNETE</sequence>
<dbReference type="PANTHER" id="PTHR30492">
    <property type="entry name" value="METHYLGLYOXAL SYNTHASE"/>
    <property type="match status" value="1"/>
</dbReference>
<dbReference type="OrthoDB" id="142078at2"/>
<keyword evidence="1" id="KW-0812">Transmembrane</keyword>
<feature type="transmembrane region" description="Helical" evidence="1">
    <location>
        <begin position="7"/>
        <end position="23"/>
    </location>
</feature>
<proteinExistence type="predicted"/>
<dbReference type="AlphaFoldDB" id="A0A370U6R4"/>
<dbReference type="PANTHER" id="PTHR30492:SF0">
    <property type="entry name" value="METHYLGLYOXAL SYNTHASE"/>
    <property type="match status" value="1"/>
</dbReference>
<keyword evidence="1" id="KW-1133">Transmembrane helix</keyword>
<evidence type="ECO:0000313" key="6">
    <source>
        <dbReference type="Proteomes" id="UP000254326"/>
    </source>
</evidence>
<dbReference type="InterPro" id="IPR017438">
    <property type="entry name" value="ATP-NAD_kinase_N"/>
</dbReference>
<name>A0A370U6R4_9GAMM</name>
<dbReference type="PROSITE" id="PS50056">
    <property type="entry name" value="TYR_PHOSPHATASE_2"/>
    <property type="match status" value="1"/>
</dbReference>
<evidence type="ECO:0000259" key="2">
    <source>
        <dbReference type="PROSITE" id="PS50054"/>
    </source>
</evidence>
<dbReference type="SMART" id="SM00195">
    <property type="entry name" value="DSPc"/>
    <property type="match status" value="1"/>
</dbReference>
<dbReference type="GO" id="GO:0016301">
    <property type="term" value="F:kinase activity"/>
    <property type="evidence" value="ECO:0007669"/>
    <property type="project" value="InterPro"/>
</dbReference>
<keyword evidence="1" id="KW-0472">Membrane</keyword>
<comment type="caution">
    <text evidence="5">The sequence shown here is derived from an EMBL/GenBank/DDBJ whole genome shotgun (WGS) entry which is preliminary data.</text>
</comment>
<organism evidence="5 6">
    <name type="scientific">Marinomonas piezotolerans</name>
    <dbReference type="NCBI Taxonomy" id="2213058"/>
    <lineage>
        <taxon>Bacteria</taxon>
        <taxon>Pseudomonadati</taxon>
        <taxon>Pseudomonadota</taxon>
        <taxon>Gammaproteobacteria</taxon>
        <taxon>Oceanospirillales</taxon>
        <taxon>Oceanospirillaceae</taxon>
        <taxon>Marinomonas</taxon>
    </lineage>
</organism>
<evidence type="ECO:0000256" key="1">
    <source>
        <dbReference type="SAM" id="Phobius"/>
    </source>
</evidence>
<accession>A0A370U6R4</accession>
<feature type="domain" description="Tyrosine-protein phosphatase" evidence="2">
    <location>
        <begin position="89"/>
        <end position="236"/>
    </location>
</feature>